<evidence type="ECO:0000313" key="5">
    <source>
        <dbReference type="EMBL" id="MDC0716705.1"/>
    </source>
</evidence>
<evidence type="ECO:0000256" key="3">
    <source>
        <dbReference type="ARBA" id="ARBA00023163"/>
    </source>
</evidence>
<dbReference type="PANTHER" id="PTHR33204">
    <property type="entry name" value="TRANSCRIPTIONAL REGULATOR, MARR FAMILY"/>
    <property type="match status" value="1"/>
</dbReference>
<keyword evidence="2" id="KW-0238">DNA-binding</keyword>
<dbReference type="InterPro" id="IPR036390">
    <property type="entry name" value="WH_DNA-bd_sf"/>
</dbReference>
<keyword evidence="3" id="KW-0804">Transcription</keyword>
<evidence type="ECO:0000256" key="1">
    <source>
        <dbReference type="ARBA" id="ARBA00023015"/>
    </source>
</evidence>
<dbReference type="PANTHER" id="PTHR33204:SF39">
    <property type="entry name" value="TRANSCRIPTIONAL REGULATORY PROTEIN"/>
    <property type="match status" value="1"/>
</dbReference>
<dbReference type="InterPro" id="IPR002577">
    <property type="entry name" value="HTH_HxlR"/>
</dbReference>
<evidence type="ECO:0000259" key="4">
    <source>
        <dbReference type="PROSITE" id="PS51118"/>
    </source>
</evidence>
<organism evidence="5 6">
    <name type="scientific">Nannocystis bainbridge</name>
    <dbReference type="NCBI Taxonomy" id="2995303"/>
    <lineage>
        <taxon>Bacteria</taxon>
        <taxon>Pseudomonadati</taxon>
        <taxon>Myxococcota</taxon>
        <taxon>Polyangia</taxon>
        <taxon>Nannocystales</taxon>
        <taxon>Nannocystaceae</taxon>
        <taxon>Nannocystis</taxon>
    </lineage>
</organism>
<evidence type="ECO:0000256" key="2">
    <source>
        <dbReference type="ARBA" id="ARBA00023125"/>
    </source>
</evidence>
<dbReference type="Proteomes" id="UP001221686">
    <property type="component" value="Unassembled WGS sequence"/>
</dbReference>
<gene>
    <name evidence="5" type="ORF">POL25_07370</name>
</gene>
<dbReference type="RefSeq" id="WP_272085196.1">
    <property type="nucleotide sequence ID" value="NZ_JAQNDL010000001.1"/>
</dbReference>
<dbReference type="Pfam" id="PF01638">
    <property type="entry name" value="HxlR"/>
    <property type="match status" value="1"/>
</dbReference>
<comment type="caution">
    <text evidence="5">The sequence shown here is derived from an EMBL/GenBank/DDBJ whole genome shotgun (WGS) entry which is preliminary data.</text>
</comment>
<sequence length="111" mass="12732">MVRELMGKLGDKWSVLLVVMLAKAPGQRARFSELQRMLTGISQRVLTTTLRDAERDGFVAREVFAEVPPRVEYELTELGRSLLGPMEHLARWIGEHWPTIAAARERFDRRG</sequence>
<reference evidence="5 6" key="1">
    <citation type="submission" date="2022-11" db="EMBL/GenBank/DDBJ databases">
        <title>Minimal conservation of predation-associated metabolite biosynthetic gene clusters underscores biosynthetic potential of Myxococcota including descriptions for ten novel species: Archangium lansinium sp. nov., Myxococcus landrumus sp. nov., Nannocystis bai.</title>
        <authorList>
            <person name="Ahearne A."/>
            <person name="Stevens C."/>
            <person name="Dowd S."/>
        </authorList>
    </citation>
    <scope>NUCLEOTIDE SEQUENCE [LARGE SCALE GENOMIC DNA]</scope>
    <source>
        <strain evidence="5 6">BB15-2</strain>
    </source>
</reference>
<keyword evidence="1" id="KW-0805">Transcription regulation</keyword>
<name>A0ABT5DU81_9BACT</name>
<dbReference type="SUPFAM" id="SSF46785">
    <property type="entry name" value="Winged helix' DNA-binding domain"/>
    <property type="match status" value="1"/>
</dbReference>
<protein>
    <submittedName>
        <fullName evidence="5">Helix-turn-helix domain-containing protein</fullName>
    </submittedName>
</protein>
<proteinExistence type="predicted"/>
<feature type="domain" description="HTH hxlR-type" evidence="4">
    <location>
        <begin position="1"/>
        <end position="101"/>
    </location>
</feature>
<dbReference type="PROSITE" id="PS51118">
    <property type="entry name" value="HTH_HXLR"/>
    <property type="match status" value="1"/>
</dbReference>
<dbReference type="Gene3D" id="1.10.10.10">
    <property type="entry name" value="Winged helix-like DNA-binding domain superfamily/Winged helix DNA-binding domain"/>
    <property type="match status" value="1"/>
</dbReference>
<evidence type="ECO:0000313" key="6">
    <source>
        <dbReference type="Proteomes" id="UP001221686"/>
    </source>
</evidence>
<dbReference type="InterPro" id="IPR036388">
    <property type="entry name" value="WH-like_DNA-bd_sf"/>
</dbReference>
<accession>A0ABT5DU81</accession>
<keyword evidence="6" id="KW-1185">Reference proteome</keyword>
<dbReference type="EMBL" id="JAQNDL010000001">
    <property type="protein sequence ID" value="MDC0716705.1"/>
    <property type="molecule type" value="Genomic_DNA"/>
</dbReference>